<keyword evidence="3 5" id="KW-0067">ATP-binding</keyword>
<sequence length="310" mass="34559">MIEYRNVGMKFGTRVILENLSLTIKDHELFVLVGPSGSGKTTLIRMINRLTIPTSGQIYIDGQSVNEVDLPTLRLSMGYVLQTSSLFPNLTVGENITIQLEQKKVSLLERRQRATELLGAVGLTASDFIDRYPAELSGGQQQRVAIARALATKPQLILMDESFSALDPVLRSQMQALLLKLHDQYQMTILFVTHDMKEAMRLGDRIGVINEGHLLQVGTPTEIINYPTTPFVTNFFASAKPNLGTLPDLITTLKLKPQALKIVPQVQTVADVTKLPIKEGKLSFNFEDQSYQLEVSELLHYLGKQEQHDG</sequence>
<dbReference type="InterPro" id="IPR003439">
    <property type="entry name" value="ABC_transporter-like_ATP-bd"/>
</dbReference>
<dbReference type="Gene3D" id="3.40.50.300">
    <property type="entry name" value="P-loop containing nucleotide triphosphate hydrolases"/>
    <property type="match status" value="1"/>
</dbReference>
<evidence type="ECO:0000259" key="4">
    <source>
        <dbReference type="PROSITE" id="PS50893"/>
    </source>
</evidence>
<comment type="caution">
    <text evidence="5">The sequence shown here is derived from an EMBL/GenBank/DDBJ whole genome shotgun (WGS) entry which is preliminary data.</text>
</comment>
<name>A0ABS2EPG7_9LACO</name>
<dbReference type="PANTHER" id="PTHR42781:SF4">
    <property type="entry name" value="SPERMIDINE_PUTRESCINE IMPORT ATP-BINDING PROTEIN POTA"/>
    <property type="match status" value="1"/>
</dbReference>
<protein>
    <submittedName>
        <fullName evidence="5">ABC transporter ATP-binding protein</fullName>
    </submittedName>
</protein>
<keyword evidence="6" id="KW-1185">Reference proteome</keyword>
<dbReference type="RefSeq" id="WP_204776702.1">
    <property type="nucleotide sequence ID" value="NZ_JACJJQ010000028.1"/>
</dbReference>
<evidence type="ECO:0000313" key="6">
    <source>
        <dbReference type="Proteomes" id="UP000776629"/>
    </source>
</evidence>
<reference evidence="5 6" key="1">
    <citation type="journal article" date="2021" name="Sci. Rep.">
        <title>The distribution of antibiotic resistance genes in chicken gut microbiota commensals.</title>
        <authorList>
            <person name="Juricova H."/>
            <person name="Matiasovicova J."/>
            <person name="Kubasova T."/>
            <person name="Cejkova D."/>
            <person name="Rychlik I."/>
        </authorList>
    </citation>
    <scope>NUCLEOTIDE SEQUENCE [LARGE SCALE GENOMIC DNA]</scope>
    <source>
        <strain evidence="5 6">An810</strain>
    </source>
</reference>
<feature type="domain" description="ABC transporter" evidence="4">
    <location>
        <begin position="2"/>
        <end position="236"/>
    </location>
</feature>
<keyword evidence="2" id="KW-0547">Nucleotide-binding</keyword>
<dbReference type="Proteomes" id="UP000776629">
    <property type="component" value="Unassembled WGS sequence"/>
</dbReference>
<evidence type="ECO:0000256" key="3">
    <source>
        <dbReference type="ARBA" id="ARBA00022840"/>
    </source>
</evidence>
<dbReference type="SUPFAM" id="SSF52540">
    <property type="entry name" value="P-loop containing nucleoside triphosphate hydrolases"/>
    <property type="match status" value="1"/>
</dbReference>
<evidence type="ECO:0000256" key="1">
    <source>
        <dbReference type="ARBA" id="ARBA00022448"/>
    </source>
</evidence>
<dbReference type="GO" id="GO:0005524">
    <property type="term" value="F:ATP binding"/>
    <property type="evidence" value="ECO:0007669"/>
    <property type="project" value="UniProtKB-KW"/>
</dbReference>
<gene>
    <name evidence="5" type="ORF">H5993_06470</name>
</gene>
<dbReference type="EMBL" id="JACJJQ010000028">
    <property type="protein sequence ID" value="MBM6754399.1"/>
    <property type="molecule type" value="Genomic_DNA"/>
</dbReference>
<dbReference type="InterPro" id="IPR027417">
    <property type="entry name" value="P-loop_NTPase"/>
</dbReference>
<organism evidence="5 6">
    <name type="scientific">Limosilactobacillus alvi</name>
    <dbReference type="NCBI Taxonomy" id="990412"/>
    <lineage>
        <taxon>Bacteria</taxon>
        <taxon>Bacillati</taxon>
        <taxon>Bacillota</taxon>
        <taxon>Bacilli</taxon>
        <taxon>Lactobacillales</taxon>
        <taxon>Lactobacillaceae</taxon>
        <taxon>Limosilactobacillus</taxon>
    </lineage>
</organism>
<dbReference type="SMART" id="SM00382">
    <property type="entry name" value="AAA"/>
    <property type="match status" value="1"/>
</dbReference>
<dbReference type="PROSITE" id="PS00211">
    <property type="entry name" value="ABC_TRANSPORTER_1"/>
    <property type="match status" value="1"/>
</dbReference>
<dbReference type="InterPro" id="IPR050093">
    <property type="entry name" value="ABC_SmlMolc_Importer"/>
</dbReference>
<evidence type="ECO:0000256" key="2">
    <source>
        <dbReference type="ARBA" id="ARBA00022741"/>
    </source>
</evidence>
<dbReference type="InterPro" id="IPR017871">
    <property type="entry name" value="ABC_transporter-like_CS"/>
</dbReference>
<proteinExistence type="predicted"/>
<dbReference type="InterPro" id="IPR003593">
    <property type="entry name" value="AAA+_ATPase"/>
</dbReference>
<dbReference type="Pfam" id="PF00005">
    <property type="entry name" value="ABC_tran"/>
    <property type="match status" value="1"/>
</dbReference>
<accession>A0ABS2EPG7</accession>
<evidence type="ECO:0000313" key="5">
    <source>
        <dbReference type="EMBL" id="MBM6754399.1"/>
    </source>
</evidence>
<keyword evidence="1" id="KW-0813">Transport</keyword>
<dbReference type="PROSITE" id="PS50893">
    <property type="entry name" value="ABC_TRANSPORTER_2"/>
    <property type="match status" value="1"/>
</dbReference>
<dbReference type="PANTHER" id="PTHR42781">
    <property type="entry name" value="SPERMIDINE/PUTRESCINE IMPORT ATP-BINDING PROTEIN POTA"/>
    <property type="match status" value="1"/>
</dbReference>